<feature type="transmembrane region" description="Helical" evidence="2">
    <location>
        <begin position="375"/>
        <end position="393"/>
    </location>
</feature>
<dbReference type="Proteomes" id="UP000037035">
    <property type="component" value="Unassembled WGS sequence"/>
</dbReference>
<keyword evidence="2" id="KW-0472">Membrane</keyword>
<dbReference type="PANTHER" id="PTHR12459">
    <property type="entry name" value="TRANSMEMBRANE PROTEIN 135-RELATED"/>
    <property type="match status" value="1"/>
</dbReference>
<protein>
    <recommendedName>
        <fullName evidence="5">Transmembrane protein 135 N-terminal domain-containing protein</fullName>
    </recommendedName>
</protein>
<gene>
    <name evidence="3" type="ORF">VP01_32g20</name>
</gene>
<dbReference type="PANTHER" id="PTHR12459:SF15">
    <property type="entry name" value="TRANSMEMBRANE PROTEIN 135"/>
    <property type="match status" value="1"/>
</dbReference>
<comment type="caution">
    <text evidence="3">The sequence shown here is derived from an EMBL/GenBank/DDBJ whole genome shotgun (WGS) entry which is preliminary data.</text>
</comment>
<evidence type="ECO:0008006" key="5">
    <source>
        <dbReference type="Google" id="ProtNLM"/>
    </source>
</evidence>
<organism evidence="3 4">
    <name type="scientific">Puccinia sorghi</name>
    <dbReference type="NCBI Taxonomy" id="27349"/>
    <lineage>
        <taxon>Eukaryota</taxon>
        <taxon>Fungi</taxon>
        <taxon>Dikarya</taxon>
        <taxon>Basidiomycota</taxon>
        <taxon>Pucciniomycotina</taxon>
        <taxon>Pucciniomycetes</taxon>
        <taxon>Pucciniales</taxon>
        <taxon>Pucciniaceae</taxon>
        <taxon>Puccinia</taxon>
    </lineage>
</organism>
<evidence type="ECO:0000256" key="1">
    <source>
        <dbReference type="SAM" id="MobiDB-lite"/>
    </source>
</evidence>
<name>A0A0L6UXL0_9BASI</name>
<sequence length="586" mass="65562">MLGEEEEEEKRMIKPGPKTVQRRLAVDELSGSMLAFVRAYVIGYGTEVVPYVVRLLLIKLIGFTRRPPKARNLLELLAGILNLLMKGLRPTGLAMASGITIGGARLAEAVLRKQVQAFVSILRTSSVTQKLKLLVRRPNAASRHHPLPPPPPPPPPGNLQHRSPSKLEHTIVAISSTFSAASLSSLLAITLLQSKHTSALMAQDPLHPTMTPYPTWTDLDPSPTSKHPTSSLLMRVPQPQSPTLDFTLFFTVRALDTLCRALYDHFSPAWLSFLSRCSDTLLFQLCCWRIMWCWFYAPWRLPMSYVKWITTLAEMDPRLLQLIRLAKKGKWEDPPNMETLSSSRNCPAASSMVPWVTPIAAQSMSLEDFSERGRLVWVFIFPCVVFTVPVLLFQRRQMMKTPMRTGVRILVNSSRSAGFLSSFIGLTWAGVCMGRSEGMLRMLRGVYGRLGWGGLSRTELDGRVAPQLGSMLAGLSILVENKKRRGEVALYVATRALCATVDQILPRWLRARIMANPWVSLWVERVSFSLSVGLITCAIVHHPDYVRGIVQGILKYAVGPDWPKESFPPVFPPLPVSPAQQQWRQC</sequence>
<keyword evidence="2" id="KW-0812">Transmembrane</keyword>
<dbReference type="OrthoDB" id="4021778at2759"/>
<dbReference type="InterPro" id="IPR026749">
    <property type="entry name" value="Tmem135"/>
</dbReference>
<dbReference type="EMBL" id="LAVV01008280">
    <property type="protein sequence ID" value="KNZ53239.1"/>
    <property type="molecule type" value="Genomic_DNA"/>
</dbReference>
<dbReference type="AlphaFoldDB" id="A0A0L6UXL0"/>
<feature type="compositionally biased region" description="Pro residues" evidence="1">
    <location>
        <begin position="147"/>
        <end position="157"/>
    </location>
</feature>
<feature type="region of interest" description="Disordered" evidence="1">
    <location>
        <begin position="138"/>
        <end position="163"/>
    </location>
</feature>
<proteinExistence type="predicted"/>
<evidence type="ECO:0000313" key="4">
    <source>
        <dbReference type="Proteomes" id="UP000037035"/>
    </source>
</evidence>
<reference evidence="3 4" key="1">
    <citation type="submission" date="2015-08" db="EMBL/GenBank/DDBJ databases">
        <title>Next Generation Sequencing and Analysis of the Genome of Puccinia sorghi L Schw, the Causal Agent of Maize Common Rust.</title>
        <authorList>
            <person name="Rochi L."/>
            <person name="Burguener G."/>
            <person name="Darino M."/>
            <person name="Turjanski A."/>
            <person name="Kreff E."/>
            <person name="Dieguez M.J."/>
            <person name="Sacco F."/>
        </authorList>
    </citation>
    <scope>NUCLEOTIDE SEQUENCE [LARGE SCALE GENOMIC DNA]</scope>
    <source>
        <strain evidence="3 4">RO10H11247</strain>
    </source>
</reference>
<accession>A0A0L6UXL0</accession>
<dbReference type="VEuPathDB" id="FungiDB:VP01_32g20"/>
<evidence type="ECO:0000313" key="3">
    <source>
        <dbReference type="EMBL" id="KNZ53239.1"/>
    </source>
</evidence>
<keyword evidence="2" id="KW-1133">Transmembrane helix</keyword>
<keyword evidence="4" id="KW-1185">Reference proteome</keyword>
<evidence type="ECO:0000256" key="2">
    <source>
        <dbReference type="SAM" id="Phobius"/>
    </source>
</evidence>